<comment type="cofactor">
    <cofactor evidence="12">
        <name>a divalent metal cation</name>
        <dbReference type="ChEBI" id="CHEBI:60240"/>
    </cofactor>
    <text evidence="12">Binds 1 divalent metal cation per subunit.</text>
</comment>
<dbReference type="PANTHER" id="PTHR11113">
    <property type="entry name" value="N-ACETYLGLUCOSAMINE-6-PHOSPHATE DEACETYLASE"/>
    <property type="match status" value="1"/>
</dbReference>
<evidence type="ECO:0000259" key="13">
    <source>
        <dbReference type="Pfam" id="PF01979"/>
    </source>
</evidence>
<dbReference type="SUPFAM" id="SSF51556">
    <property type="entry name" value="Metallo-dependent hydrolases"/>
    <property type="match status" value="1"/>
</dbReference>
<feature type="binding site" evidence="12">
    <location>
        <position position="126"/>
    </location>
    <ligand>
        <name>Zn(2+)</name>
        <dbReference type="ChEBI" id="CHEBI:29105"/>
    </ligand>
</feature>
<dbReference type="Pfam" id="PF01979">
    <property type="entry name" value="Amidohydro_1"/>
    <property type="match status" value="1"/>
</dbReference>
<dbReference type="InterPro" id="IPR032466">
    <property type="entry name" value="Metal_Hydrolase"/>
</dbReference>
<dbReference type="Gene3D" id="2.30.40.10">
    <property type="entry name" value="Urease, subunit C, domain 1"/>
    <property type="match status" value="1"/>
</dbReference>
<evidence type="ECO:0000256" key="1">
    <source>
        <dbReference type="ARBA" id="ARBA00010716"/>
    </source>
</evidence>
<comment type="similarity">
    <text evidence="1 9">Belongs to the metallo-dependent hydrolases superfamily. NagA family.</text>
</comment>
<dbReference type="EC" id="3.5.1.25" evidence="2"/>
<evidence type="ECO:0000256" key="8">
    <source>
        <dbReference type="ARBA" id="ARBA00060590"/>
    </source>
</evidence>
<dbReference type="FunFam" id="3.20.20.140:FF:000004">
    <property type="entry name" value="N-acetylglucosamine-6-phosphate deacetylase"/>
    <property type="match status" value="1"/>
</dbReference>
<keyword evidence="5 9" id="KW-0378">Hydrolase</keyword>
<comment type="pathway">
    <text evidence="8">Amino-sugar metabolism; N-acetylneuraminate degradation; D-fructose 6-phosphate from N-acetylneuraminate: step 4/5.</text>
</comment>
<dbReference type="InterPro" id="IPR011059">
    <property type="entry name" value="Metal-dep_hydrolase_composite"/>
</dbReference>
<evidence type="ECO:0000256" key="2">
    <source>
        <dbReference type="ARBA" id="ARBA00011899"/>
    </source>
</evidence>
<dbReference type="EMBL" id="WMQV01000032">
    <property type="protein sequence ID" value="MTL95136.1"/>
    <property type="molecule type" value="Genomic_DNA"/>
</dbReference>
<sequence length="375" mass="40911">MKAIINGKIILNDSIMEQKIILFEDKILDITDDLPDQVEIIDAKGAYVGAGLIDIHIHGAGGADVMDANDDTIETISQLLVKFGVTSFLPTTMTMSQEKIECALNQIRIGMNGHYKGAKVLGCHLEGPFISETYKGAQNKAFIQKPNMTWIEPFQDVIKLITLAPEVDEGYEFIKAMKLKTDIKLSMGHTSTTFAKAKEAIQLGISHATHTFNGMSGFNHREPGAVGAILMSDVSAELIADKIHVNPEIFEWFYRVKSGNIVLITDSMRAGCMPDGVYDLGGQEVIVENGSARLRTGSLAGSVLTLNKAVRNFYEETTLSLPAVYQLASLNAARSIGVEDCKGSIEIGKDADLVIWDEALEALVTIVEGKIVYER</sequence>
<dbReference type="GO" id="GO:0008448">
    <property type="term" value="F:N-acetylglucosamine-6-phosphate deacetylase activity"/>
    <property type="evidence" value="ECO:0007669"/>
    <property type="project" value="UniProtKB-EC"/>
</dbReference>
<evidence type="ECO:0000256" key="4">
    <source>
        <dbReference type="ARBA" id="ARBA00022723"/>
    </source>
</evidence>
<evidence type="ECO:0000256" key="3">
    <source>
        <dbReference type="ARBA" id="ARBA00018029"/>
    </source>
</evidence>
<feature type="binding site" evidence="11">
    <location>
        <begin position="299"/>
        <end position="301"/>
    </location>
    <ligand>
        <name>substrate</name>
    </ligand>
</feature>
<feature type="active site" description="Proton donor/acceptor" evidence="10">
    <location>
        <position position="266"/>
    </location>
</feature>
<comment type="catalytic activity">
    <reaction evidence="7">
        <text>N-acetyl-D-glucosamine 6-phosphate + H2O = D-glucosamine 6-phosphate + acetate</text>
        <dbReference type="Rhea" id="RHEA:22936"/>
        <dbReference type="ChEBI" id="CHEBI:15377"/>
        <dbReference type="ChEBI" id="CHEBI:30089"/>
        <dbReference type="ChEBI" id="CHEBI:57513"/>
        <dbReference type="ChEBI" id="CHEBI:58725"/>
        <dbReference type="EC" id="3.5.1.25"/>
    </reaction>
</comment>
<dbReference type="PIRSF" id="PIRSF038994">
    <property type="entry name" value="NagA"/>
    <property type="match status" value="1"/>
</dbReference>
<feature type="binding site" evidence="11">
    <location>
        <position position="221"/>
    </location>
    <ligand>
        <name>substrate</name>
    </ligand>
</feature>
<dbReference type="InterPro" id="IPR006680">
    <property type="entry name" value="Amidohydro-rel"/>
</dbReference>
<accession>A0A6I3NEI9</accession>
<evidence type="ECO:0000313" key="14">
    <source>
        <dbReference type="EMBL" id="MTL95136.1"/>
    </source>
</evidence>
<keyword evidence="4 12" id="KW-0479">Metal-binding</keyword>
<gene>
    <name evidence="14" type="primary">nagA</name>
    <name evidence="14" type="ORF">GMA64_11400</name>
</gene>
<feature type="binding site" evidence="12">
    <location>
        <position position="189"/>
    </location>
    <ligand>
        <name>Zn(2+)</name>
        <dbReference type="ChEBI" id="CHEBI:29105"/>
    </ligand>
</feature>
<feature type="binding site" evidence="12">
    <location>
        <position position="210"/>
    </location>
    <ligand>
        <name>Zn(2+)</name>
        <dbReference type="ChEBI" id="CHEBI:29105"/>
    </ligand>
</feature>
<feature type="binding site" evidence="11">
    <location>
        <position position="137"/>
    </location>
    <ligand>
        <name>substrate</name>
    </ligand>
</feature>
<evidence type="ECO:0000256" key="11">
    <source>
        <dbReference type="PIRSR" id="PIRSR038994-2"/>
    </source>
</evidence>
<feature type="binding site" evidence="11">
    <location>
        <begin position="213"/>
        <end position="214"/>
    </location>
    <ligand>
        <name>substrate</name>
    </ligand>
</feature>
<evidence type="ECO:0000256" key="10">
    <source>
        <dbReference type="PIRSR" id="PIRSR038994-1"/>
    </source>
</evidence>
<name>A0A6I3NEI9_9FIRM</name>
<feature type="domain" description="Amidohydrolase-related" evidence="13">
    <location>
        <begin position="48"/>
        <end position="372"/>
    </location>
</feature>
<protein>
    <recommendedName>
        <fullName evidence="3">N-acetylglucosamine-6-phosphate deacetylase</fullName>
        <ecNumber evidence="2">3.5.1.25</ecNumber>
    </recommendedName>
</protein>
<dbReference type="CDD" id="cd00854">
    <property type="entry name" value="NagA"/>
    <property type="match status" value="1"/>
</dbReference>
<evidence type="ECO:0000256" key="9">
    <source>
        <dbReference type="PIRNR" id="PIRNR038994"/>
    </source>
</evidence>
<dbReference type="SUPFAM" id="SSF51338">
    <property type="entry name" value="Composite domain of metallo-dependent hydrolases"/>
    <property type="match status" value="1"/>
</dbReference>
<comment type="caution">
    <text evidence="14">The sequence shown here is derived from an EMBL/GenBank/DDBJ whole genome shotgun (WGS) entry which is preliminary data.</text>
</comment>
<dbReference type="AlphaFoldDB" id="A0A6I3NEI9"/>
<dbReference type="GO" id="GO:0006046">
    <property type="term" value="P:N-acetylglucosamine catabolic process"/>
    <property type="evidence" value="ECO:0007669"/>
    <property type="project" value="TreeGrafter"/>
</dbReference>
<evidence type="ECO:0000256" key="6">
    <source>
        <dbReference type="ARBA" id="ARBA00023277"/>
    </source>
</evidence>
<feature type="binding site" evidence="11">
    <location>
        <position position="244"/>
    </location>
    <ligand>
        <name>substrate</name>
    </ligand>
</feature>
<reference evidence="14" key="1">
    <citation type="journal article" date="2019" name="Nat. Med.">
        <title>A library of human gut bacterial isolates paired with longitudinal multiomics data enables mechanistic microbiome research.</title>
        <authorList>
            <person name="Poyet M."/>
            <person name="Groussin M."/>
            <person name="Gibbons S.M."/>
            <person name="Avila-Pacheco J."/>
            <person name="Jiang X."/>
            <person name="Kearney S.M."/>
            <person name="Perrotta A.R."/>
            <person name="Berdy B."/>
            <person name="Zhao S."/>
            <person name="Lieberman T.D."/>
            <person name="Swanson P.K."/>
            <person name="Smith M."/>
            <person name="Roesemann S."/>
            <person name="Alexander J.E."/>
            <person name="Rich S.A."/>
            <person name="Livny J."/>
            <person name="Vlamakis H."/>
            <person name="Clish C."/>
            <person name="Bullock K."/>
            <person name="Deik A."/>
            <person name="Scott J."/>
            <person name="Pierce K.A."/>
            <person name="Xavier R.J."/>
            <person name="Alm E.J."/>
        </authorList>
    </citation>
    <scope>NUCLEOTIDE SEQUENCE</scope>
    <source>
        <strain evidence="14">BIOML-A179</strain>
    </source>
</reference>
<evidence type="ECO:0000256" key="5">
    <source>
        <dbReference type="ARBA" id="ARBA00022801"/>
    </source>
</evidence>
<dbReference type="GO" id="GO:0046872">
    <property type="term" value="F:metal ion binding"/>
    <property type="evidence" value="ECO:0007669"/>
    <property type="project" value="UniProtKB-KW"/>
</dbReference>
<evidence type="ECO:0000256" key="7">
    <source>
        <dbReference type="ARBA" id="ARBA00047647"/>
    </source>
</evidence>
<dbReference type="NCBIfam" id="TIGR00221">
    <property type="entry name" value="nagA"/>
    <property type="match status" value="1"/>
</dbReference>
<proteinExistence type="inferred from homology"/>
<evidence type="ECO:0000256" key="12">
    <source>
        <dbReference type="PIRSR" id="PIRSR038994-3"/>
    </source>
</evidence>
<keyword evidence="6 9" id="KW-0119">Carbohydrate metabolism</keyword>
<dbReference type="RefSeq" id="WP_129821715.1">
    <property type="nucleotide sequence ID" value="NZ_CABJBH010000027.1"/>
</dbReference>
<dbReference type="InterPro" id="IPR003764">
    <property type="entry name" value="GlcNAc_6-P_deAcase"/>
</dbReference>
<dbReference type="PANTHER" id="PTHR11113:SF14">
    <property type="entry name" value="N-ACETYLGLUCOSAMINE-6-PHOSPHATE DEACETYLASE"/>
    <property type="match status" value="1"/>
</dbReference>
<organism evidence="14">
    <name type="scientific">Turicibacter sanguinis</name>
    <dbReference type="NCBI Taxonomy" id="154288"/>
    <lineage>
        <taxon>Bacteria</taxon>
        <taxon>Bacillati</taxon>
        <taxon>Bacillota</taxon>
        <taxon>Erysipelotrichia</taxon>
        <taxon>Erysipelotrichales</taxon>
        <taxon>Turicibacteraceae</taxon>
        <taxon>Turicibacter</taxon>
    </lineage>
</organism>
<dbReference type="Gene3D" id="3.20.20.140">
    <property type="entry name" value="Metal-dependent hydrolases"/>
    <property type="match status" value="1"/>
</dbReference>